<dbReference type="PROSITE" id="PS50303">
    <property type="entry name" value="PUM_HD"/>
    <property type="match status" value="1"/>
</dbReference>
<reference evidence="4" key="1">
    <citation type="submission" date="2021-01" db="EMBL/GenBank/DDBJ databases">
        <authorList>
            <person name="Corre E."/>
            <person name="Pelletier E."/>
            <person name="Niang G."/>
            <person name="Scheremetjew M."/>
            <person name="Finn R."/>
            <person name="Kale V."/>
            <person name="Holt S."/>
            <person name="Cochrane G."/>
            <person name="Meng A."/>
            <person name="Brown T."/>
            <person name="Cohen L."/>
        </authorList>
    </citation>
    <scope>NUCLEOTIDE SEQUENCE</scope>
    <source>
        <strain evidence="4">RCC3387</strain>
    </source>
</reference>
<dbReference type="Gene3D" id="1.25.10.10">
    <property type="entry name" value="Leucine-rich Repeat Variant"/>
    <property type="match status" value="1"/>
</dbReference>
<dbReference type="InterPro" id="IPR001313">
    <property type="entry name" value="Pumilio_RNA-bd_rpt"/>
</dbReference>
<gene>
    <name evidence="4" type="ORF">BRAN1462_LOCUS18842</name>
</gene>
<dbReference type="SUPFAM" id="SSF48371">
    <property type="entry name" value="ARM repeat"/>
    <property type="match status" value="1"/>
</dbReference>
<dbReference type="SMART" id="SM00025">
    <property type="entry name" value="Pumilio"/>
    <property type="match status" value="5"/>
</dbReference>
<evidence type="ECO:0000313" key="4">
    <source>
        <dbReference type="EMBL" id="CAD9549364.1"/>
    </source>
</evidence>
<dbReference type="AlphaFoldDB" id="A0A7S2NNT8"/>
<accession>A0A7S2NNT8</accession>
<organism evidence="4">
    <name type="scientific">Zooxanthella nutricula</name>
    <dbReference type="NCBI Taxonomy" id="1333877"/>
    <lineage>
        <taxon>Eukaryota</taxon>
        <taxon>Sar</taxon>
        <taxon>Alveolata</taxon>
        <taxon>Dinophyceae</taxon>
        <taxon>Peridiniales</taxon>
        <taxon>Peridiniales incertae sedis</taxon>
        <taxon>Zooxanthella</taxon>
    </lineage>
</organism>
<sequence>MGRGASDRRAPVAAGAEWVWEDASLRYSGRSNILEHVMMSVRAIPDLRTDIIEVAREGPASLAVDLCCSGTQATMYLPHWPIRKFVSWRLRSVVTFDSQLHITRKHVRLLLEEKLGLQPQMLEGLSNCARALASTPSGCRVLQRAIEEPGAGDCGCLVEQLRGHVWEAAASPHANHVLQKLIANVHPARVRFVAEEFRGRAAAAARHRVRGRVIERLLEHAPAEHLGDLVEELLDACSDLCHHAFGNFVVQRLLEHGTAKQRHRLAACLAADAARMAKSKIGSSVLRCALVHCAGEDRARLAGALEADPSRAEELNRHLFGGFVMREVRRLRRNGALPDGAPGGAIGGA</sequence>
<dbReference type="GO" id="GO:0010608">
    <property type="term" value="P:post-transcriptional regulation of gene expression"/>
    <property type="evidence" value="ECO:0007669"/>
    <property type="project" value="TreeGrafter"/>
</dbReference>
<dbReference type="GO" id="GO:0003729">
    <property type="term" value="F:mRNA binding"/>
    <property type="evidence" value="ECO:0007669"/>
    <property type="project" value="TreeGrafter"/>
</dbReference>
<name>A0A7S2NNT8_9DINO</name>
<dbReference type="InterPro" id="IPR033133">
    <property type="entry name" value="PUM-HD"/>
</dbReference>
<feature type="domain" description="PUM-HD" evidence="3">
    <location>
        <begin position="21"/>
        <end position="349"/>
    </location>
</feature>
<dbReference type="PROSITE" id="PS50302">
    <property type="entry name" value="PUM"/>
    <property type="match status" value="1"/>
</dbReference>
<feature type="repeat" description="Pumilio" evidence="2">
    <location>
        <begin position="232"/>
        <end position="267"/>
    </location>
</feature>
<dbReference type="PANTHER" id="PTHR12537">
    <property type="entry name" value="RNA BINDING PROTEIN PUMILIO-RELATED"/>
    <property type="match status" value="1"/>
</dbReference>
<evidence type="ECO:0000259" key="3">
    <source>
        <dbReference type="PROSITE" id="PS50303"/>
    </source>
</evidence>
<dbReference type="PANTHER" id="PTHR12537:SF12">
    <property type="entry name" value="MATERNAL PROTEIN PUMILIO"/>
    <property type="match status" value="1"/>
</dbReference>
<evidence type="ECO:0000256" key="1">
    <source>
        <dbReference type="ARBA" id="ARBA00022737"/>
    </source>
</evidence>
<dbReference type="InterPro" id="IPR016024">
    <property type="entry name" value="ARM-type_fold"/>
</dbReference>
<proteinExistence type="predicted"/>
<dbReference type="InterPro" id="IPR011989">
    <property type="entry name" value="ARM-like"/>
</dbReference>
<protein>
    <recommendedName>
        <fullName evidence="3">PUM-HD domain-containing protein</fullName>
    </recommendedName>
</protein>
<dbReference type="Pfam" id="PF00806">
    <property type="entry name" value="PUF"/>
    <property type="match status" value="5"/>
</dbReference>
<dbReference type="GO" id="GO:0005737">
    <property type="term" value="C:cytoplasm"/>
    <property type="evidence" value="ECO:0007669"/>
    <property type="project" value="TreeGrafter"/>
</dbReference>
<dbReference type="EMBL" id="HBGW01029658">
    <property type="protein sequence ID" value="CAD9549364.1"/>
    <property type="molecule type" value="Transcribed_RNA"/>
</dbReference>
<evidence type="ECO:0000256" key="2">
    <source>
        <dbReference type="PROSITE-ProRule" id="PRU00317"/>
    </source>
</evidence>
<keyword evidence="1" id="KW-0677">Repeat</keyword>